<feature type="domain" description="Fe2OG dioxygenase" evidence="13">
    <location>
        <begin position="1767"/>
        <end position="1889"/>
    </location>
</feature>
<evidence type="ECO:0000256" key="3">
    <source>
        <dbReference type="ARBA" id="ARBA00007879"/>
    </source>
</evidence>
<dbReference type="SUPFAM" id="SSF48371">
    <property type="entry name" value="ARM repeat"/>
    <property type="match status" value="1"/>
</dbReference>
<feature type="region of interest" description="Disordered" evidence="12">
    <location>
        <begin position="1431"/>
        <end position="1665"/>
    </location>
</feature>
<feature type="compositionally biased region" description="Polar residues" evidence="12">
    <location>
        <begin position="1191"/>
        <end position="1203"/>
    </location>
</feature>
<dbReference type="CDD" id="cd19953">
    <property type="entry name" value="PDS5"/>
    <property type="match status" value="1"/>
</dbReference>
<sequence length="1918" mass="214860">MAQKLQQQLKELGSKLKSPPSSKDALIKLLKHGVTCLTDLDQSPPKTMLDTMQSFLKAIVKPGLLKHHDREVNLFVAACLCEITRITAPEAPYEDDIMKDIFQLTVSTFSGLSDINSPSFGRILVILETLARYRSCVVMLDLECDDLIRDMFSTFFTVARDDHPENVFTSMRTIMEVLLEESEDVPENLLLTLLSVLGGENEDVTMAARRLAMNVVERCAEKLEPSIKHFFVSSMSGDSRSLKSEMNYQGVFYNIYRSAPQILSGVVPYLTGELLSDQLEVRLKAVELVGDLFSLPESTISGAFQPVFSEFLKRLTDRVAEVRMSVLEHVKSCLLVNPFRPEAPQIISALCDRLLDYEESVRKKVVSVVCDVVCHAITSIPVETIKLVSERLRDKSLLVKRYTMERLADIYKASCTKLSSGMTENGEFDWIVGKILRCFYDKDFGSDTIEPILSLSLFPTNFPVKDKVKKWVCIFSELDKVEVKALEKILEQKQRLQQEMNKYLSLKQLSEEGDRVESQKKISFCFRAMSRCFTNPAGAEENFQNLDQLKDSDIWKLVSRLLDPNTSSIHANSSREDLLKLLGDEDRLYEFLSTLSLKCSYLLFDKDHVKEIVLEAGLHKSSGNDLILSCMTILVILARFCPLLLHGIEEDLVHFLEDENEIIKEGTLHILAKAGGTIREQLGVSLRSLDLILERICFEGNRRQAKYAVHALASITKDDGLMSLSVLYKRLVDMLEEKAHMPAVLQSLGCIAQAAMPVFETRESEIVKFIRENIMEIGHISEDKAPDSWDDRSEICSLKIYGVKALVKSYLPVKDAHLRSGIDDLIGILRNILTFGDISSKIRSSSVDKAHLKLAAAKAVLRLSKYWEHKIPVDVFYLTLRTSEDKFPEVKKLLLGKIHQYVKDRALDPKYACAFLLDNTTQQADIEENKCNLKDIIQMCRHGRGRQASSQTDADSPPHSPEYLLPYVVHSLAHHPLFPSIDESRDVKTFEEMYRKSYLFLSMLVHGDGDGKSDVSISKDKETLSLLNSIFLCIKSSTDAFDTTKSQNSYALCDLGMSIVKKLSPNHEDLHDSSVSVTLPAGLYKQRAKKVEDASPVGEEKTWLAEDGVLAHFESLKLETNEIVNSVHAEDDIIKDSETEGSEIPLGKLMKRLKAKAAKARKEAKNQSAPTGISKENDFDILEMVKEINTDNLGTSGKIGSSNNDEHVGKKRRNIHQLEKRKTLLDESKDVPVPKRRRTSSSQAHKSLQTTPAKGSKRSSKVNQEDTSDVSDKMDGDLQSSSEDNSAQEKMAESDLLLSRMGKKSGASSKQKAKRPGRDNAESLDHSPDAKKRKKVNETEEAPSFSFSKSASLKKKKKSVSGLAKCTTKDSGSRSSDLIGSRIKVWWPMDKEFYEGVIKSFDTHKKKHVIVYDDGDVEVLQLDRERWELVENNHKSKQLDSSKGSRPKGGSSGQREKSTGGSGQDEKLGAKSSGQKKKTVGGSEHVENLSMKSPSSQVRGKRTPRKSPKEGRKGPVKITFTVERREKPVVAEPQSSSKSPVDQSDSEKEQNERSHKSVSDEELSDNGKKHEEDAESEEHKEGEDDSENTHSDHVGGSPHDASELEDEAIFASDGKQLDEDREESGGEESEEADNTDRDSQPAASDKPDKNTSDSGSADAEPSDDELLHRSQLHSLQMSGNLLKLISRYHPIEDPHPNSENSTAEKPMKVLDLDLGNGSQPRDTCYVAGEGLPQLVYSGYHPHAYSWDEFPPLKEILDMVHKALPGSSFNSLLLNRYKGGNDYVGWHADDEKLYGPTPQIASVSFGCERDFLLKRKASKGAPVKSAERSEGEPPSKRAKKLNNSDQHAFILKHGSLLVMSGFTQRDWLHSVPKRVKADSTRINLTFRRIIQRPRKLHAGAWTTEKLLVALRWKPVMFYM</sequence>
<comment type="caution">
    <text evidence="14">The sequence shown here is derived from an EMBL/GenBank/DDBJ whole genome shotgun (WGS) entry which is preliminary data.</text>
</comment>
<dbReference type="GO" id="GO:0009556">
    <property type="term" value="P:microsporogenesis"/>
    <property type="evidence" value="ECO:0007669"/>
    <property type="project" value="UniProtKB-ARBA"/>
</dbReference>
<name>A0A8X8WGA8_SALSN</name>
<comment type="similarity">
    <text evidence="3">Belongs to the alkB family.</text>
</comment>
<evidence type="ECO:0000256" key="11">
    <source>
        <dbReference type="ARBA" id="ARBA00058864"/>
    </source>
</evidence>
<feature type="compositionally biased region" description="Basic and acidic residues" evidence="12">
    <location>
        <begin position="1316"/>
        <end position="1330"/>
    </location>
</feature>
<evidence type="ECO:0000256" key="7">
    <source>
        <dbReference type="ARBA" id="ARBA00022776"/>
    </source>
</evidence>
<dbReference type="EMBL" id="PNBA02000017">
    <property type="protein sequence ID" value="KAG6394165.1"/>
    <property type="molecule type" value="Genomic_DNA"/>
</dbReference>
<keyword evidence="8" id="KW-0234">DNA repair</keyword>
<evidence type="ECO:0000313" key="15">
    <source>
        <dbReference type="Proteomes" id="UP000298416"/>
    </source>
</evidence>
<feature type="compositionally biased region" description="Basic and acidic residues" evidence="12">
    <location>
        <begin position="1634"/>
        <end position="1651"/>
    </location>
</feature>
<dbReference type="Proteomes" id="UP000298416">
    <property type="component" value="Unassembled WGS sequence"/>
</dbReference>
<dbReference type="PANTHER" id="PTHR12663">
    <property type="entry name" value="ANDROGEN INDUCED INHIBITOR OF PROLIFERATION AS3 / PDS5-RELATED"/>
    <property type="match status" value="1"/>
</dbReference>
<accession>A0A8X8WGA8</accession>
<dbReference type="InterPro" id="IPR039776">
    <property type="entry name" value="Pds5"/>
</dbReference>
<dbReference type="PANTHER" id="PTHR12663:SF0">
    <property type="entry name" value="PRECOCIOUS DISSOCIATION OF SISTERS 5, ISOFORM A"/>
    <property type="match status" value="1"/>
</dbReference>
<dbReference type="GO" id="GO:0035825">
    <property type="term" value="P:homologous recombination"/>
    <property type="evidence" value="ECO:0007669"/>
    <property type="project" value="UniProtKB-ARBA"/>
</dbReference>
<evidence type="ECO:0000259" key="13">
    <source>
        <dbReference type="PROSITE" id="PS51471"/>
    </source>
</evidence>
<dbReference type="FunFam" id="2.30.30.140:FF:000033">
    <property type="entry name" value="Binding protein"/>
    <property type="match status" value="1"/>
</dbReference>
<feature type="compositionally biased region" description="Basic and acidic residues" evidence="12">
    <location>
        <begin position="1824"/>
        <end position="1834"/>
    </location>
</feature>
<feature type="compositionally biased region" description="Polar residues" evidence="12">
    <location>
        <begin position="1240"/>
        <end position="1253"/>
    </location>
</feature>
<keyword evidence="4" id="KW-0132">Cell division</keyword>
<dbReference type="SUPFAM" id="SSF63748">
    <property type="entry name" value="Tudor/PWWP/MBT"/>
    <property type="match status" value="1"/>
</dbReference>
<feature type="compositionally biased region" description="Basic and acidic residues" evidence="12">
    <location>
        <begin position="1431"/>
        <end position="1440"/>
    </location>
</feature>
<gene>
    <name evidence="14" type="ORF">SASPL_144745</name>
</gene>
<keyword evidence="7" id="KW-0498">Mitosis</keyword>
<feature type="region of interest" description="Disordered" evidence="12">
    <location>
        <begin position="1191"/>
        <end position="1377"/>
    </location>
</feature>
<dbReference type="InterPro" id="IPR005123">
    <property type="entry name" value="Oxoglu/Fe-dep_dioxygenase_dom"/>
</dbReference>
<dbReference type="PROSITE" id="PS51471">
    <property type="entry name" value="FE2OG_OXY"/>
    <property type="match status" value="1"/>
</dbReference>
<evidence type="ECO:0000256" key="10">
    <source>
        <dbReference type="ARBA" id="ARBA00023306"/>
    </source>
</evidence>
<dbReference type="FunFam" id="2.60.120.590:FF:000015">
    <property type="entry name" value="DNA oxidative demethylase ALKBH2"/>
    <property type="match status" value="1"/>
</dbReference>
<comment type="subcellular location">
    <subcellularLocation>
        <location evidence="1">Nucleus</location>
    </subcellularLocation>
</comment>
<dbReference type="Gene3D" id="2.60.120.590">
    <property type="entry name" value="Alpha-ketoglutarate-dependent dioxygenase AlkB-like"/>
    <property type="match status" value="1"/>
</dbReference>
<evidence type="ECO:0000313" key="14">
    <source>
        <dbReference type="EMBL" id="KAG6394165.1"/>
    </source>
</evidence>
<evidence type="ECO:0000256" key="6">
    <source>
        <dbReference type="ARBA" id="ARBA00022763"/>
    </source>
</evidence>
<evidence type="ECO:0000256" key="5">
    <source>
        <dbReference type="ARBA" id="ARBA00022737"/>
    </source>
</evidence>
<evidence type="ECO:0000256" key="8">
    <source>
        <dbReference type="ARBA" id="ARBA00023204"/>
    </source>
</evidence>
<dbReference type="GO" id="GO:0051301">
    <property type="term" value="P:cell division"/>
    <property type="evidence" value="ECO:0007669"/>
    <property type="project" value="UniProtKB-KW"/>
</dbReference>
<dbReference type="InterPro" id="IPR027450">
    <property type="entry name" value="AlkB-like"/>
</dbReference>
<proteinExistence type="inferred from homology"/>
<reference evidence="14" key="1">
    <citation type="submission" date="2018-01" db="EMBL/GenBank/DDBJ databases">
        <authorList>
            <person name="Mao J.F."/>
        </authorList>
    </citation>
    <scope>NUCLEOTIDE SEQUENCE</scope>
    <source>
        <strain evidence="14">Huo1</strain>
        <tissue evidence="14">Leaf</tissue>
    </source>
</reference>
<reference evidence="14" key="2">
    <citation type="submission" date="2020-08" db="EMBL/GenBank/DDBJ databases">
        <title>Plant Genome Project.</title>
        <authorList>
            <person name="Zhang R.-G."/>
        </authorList>
    </citation>
    <scope>NUCLEOTIDE SEQUENCE</scope>
    <source>
        <strain evidence="14">Huo1</strain>
        <tissue evidence="14">Leaf</tissue>
    </source>
</reference>
<feature type="compositionally biased region" description="Basic and acidic residues" evidence="12">
    <location>
        <begin position="1545"/>
        <end position="1593"/>
    </location>
</feature>
<evidence type="ECO:0000256" key="12">
    <source>
        <dbReference type="SAM" id="MobiDB-lite"/>
    </source>
</evidence>
<feature type="compositionally biased region" description="Basic and acidic residues" evidence="12">
    <location>
        <begin position="1216"/>
        <end position="1233"/>
    </location>
</feature>
<evidence type="ECO:0000256" key="2">
    <source>
        <dbReference type="ARBA" id="ARBA00006254"/>
    </source>
</evidence>
<feature type="compositionally biased region" description="Acidic residues" evidence="12">
    <location>
        <begin position="1619"/>
        <end position="1633"/>
    </location>
</feature>
<comment type="function">
    <text evidence="11">Cohesin cofactor dispensable during the meiotic division but playing an important role in DNA repair by homologous recombination (HR) probably by helping SMC5/SMC6 complex. Regulator of sister chromatid cohesion in mitosis which may stabilize cohesin complex association with chromatin. May couple sister chromatid cohesion during mitosis to DNA replication. Cohesion ensures that chromosome partitioning is accurate in both meiotic and mitotic cells and plays an important role in DNA repair.</text>
</comment>
<dbReference type="GO" id="GO:0005634">
    <property type="term" value="C:nucleus"/>
    <property type="evidence" value="ECO:0007669"/>
    <property type="project" value="UniProtKB-SubCell"/>
</dbReference>
<feature type="region of interest" description="Disordered" evidence="12">
    <location>
        <begin position="1817"/>
        <end position="1839"/>
    </location>
</feature>
<keyword evidence="6" id="KW-0227">DNA damage</keyword>
<dbReference type="Gene3D" id="2.30.30.140">
    <property type="match status" value="1"/>
</dbReference>
<evidence type="ECO:0000256" key="4">
    <source>
        <dbReference type="ARBA" id="ARBA00022618"/>
    </source>
</evidence>
<dbReference type="InterPro" id="IPR037151">
    <property type="entry name" value="AlkB-like_sf"/>
</dbReference>
<dbReference type="CDD" id="cd20404">
    <property type="entry name" value="Tudor_Agenet_AtEML-like"/>
    <property type="match status" value="1"/>
</dbReference>
<keyword evidence="10" id="KW-0131">Cell cycle</keyword>
<evidence type="ECO:0000256" key="9">
    <source>
        <dbReference type="ARBA" id="ARBA00023242"/>
    </source>
</evidence>
<dbReference type="GO" id="GO:0006281">
    <property type="term" value="P:DNA repair"/>
    <property type="evidence" value="ECO:0007669"/>
    <property type="project" value="UniProtKB-KW"/>
</dbReference>
<dbReference type="Gene3D" id="1.25.10.10">
    <property type="entry name" value="Leucine-rich Repeat Variant"/>
    <property type="match status" value="1"/>
</dbReference>
<dbReference type="InterPro" id="IPR011989">
    <property type="entry name" value="ARM-like"/>
</dbReference>
<dbReference type="Pfam" id="PF20168">
    <property type="entry name" value="PDS5"/>
    <property type="match status" value="1"/>
</dbReference>
<protein>
    <recommendedName>
        <fullName evidence="13">Fe2OG dioxygenase domain-containing protein</fullName>
    </recommendedName>
</protein>
<dbReference type="GO" id="GO:0000785">
    <property type="term" value="C:chromatin"/>
    <property type="evidence" value="ECO:0007669"/>
    <property type="project" value="TreeGrafter"/>
</dbReference>
<keyword evidence="9" id="KW-0539">Nucleus</keyword>
<feature type="compositionally biased region" description="Basic and acidic residues" evidence="12">
    <location>
        <begin position="1454"/>
        <end position="1469"/>
    </location>
</feature>
<feature type="compositionally biased region" description="Low complexity" evidence="12">
    <location>
        <begin position="1533"/>
        <end position="1543"/>
    </location>
</feature>
<dbReference type="SUPFAM" id="SSF51197">
    <property type="entry name" value="Clavaminate synthase-like"/>
    <property type="match status" value="1"/>
</dbReference>
<evidence type="ECO:0000256" key="1">
    <source>
        <dbReference type="ARBA" id="ARBA00004123"/>
    </source>
</evidence>
<organism evidence="14">
    <name type="scientific">Salvia splendens</name>
    <name type="common">Scarlet sage</name>
    <dbReference type="NCBI Taxonomy" id="180675"/>
    <lineage>
        <taxon>Eukaryota</taxon>
        <taxon>Viridiplantae</taxon>
        <taxon>Streptophyta</taxon>
        <taxon>Embryophyta</taxon>
        <taxon>Tracheophyta</taxon>
        <taxon>Spermatophyta</taxon>
        <taxon>Magnoliopsida</taxon>
        <taxon>eudicotyledons</taxon>
        <taxon>Gunneridae</taxon>
        <taxon>Pentapetalae</taxon>
        <taxon>asterids</taxon>
        <taxon>lamiids</taxon>
        <taxon>Lamiales</taxon>
        <taxon>Lamiaceae</taxon>
        <taxon>Nepetoideae</taxon>
        <taxon>Mentheae</taxon>
        <taxon>Salviinae</taxon>
        <taxon>Salvia</taxon>
        <taxon>Salvia subgen. Calosphace</taxon>
        <taxon>core Calosphace</taxon>
    </lineage>
</organism>
<keyword evidence="5" id="KW-0677">Repeat</keyword>
<dbReference type="Pfam" id="PF13532">
    <property type="entry name" value="2OG-FeII_Oxy_2"/>
    <property type="match status" value="1"/>
</dbReference>
<keyword evidence="15" id="KW-1185">Reference proteome</keyword>
<comment type="similarity">
    <text evidence="2">Belongs to the PDS5 family.</text>
</comment>
<dbReference type="GO" id="GO:0007064">
    <property type="term" value="P:mitotic sister chromatid cohesion"/>
    <property type="evidence" value="ECO:0007669"/>
    <property type="project" value="InterPro"/>
</dbReference>
<dbReference type="InterPro" id="IPR016024">
    <property type="entry name" value="ARM-type_fold"/>
</dbReference>